<reference evidence="1" key="1">
    <citation type="submission" date="2016-03" db="EMBL/GenBank/DDBJ databases">
        <title>Mechanisms controlling the formation of the plant cell surface in tip-growing cells are functionally conserved among land plants.</title>
        <authorList>
            <person name="Honkanen S."/>
            <person name="Jones V.A."/>
            <person name="Morieri G."/>
            <person name="Champion C."/>
            <person name="Hetherington A.J."/>
            <person name="Kelly S."/>
            <person name="Saint-Marcoux D."/>
            <person name="Proust H."/>
            <person name="Prescott H."/>
            <person name="Dolan L."/>
        </authorList>
    </citation>
    <scope>NUCLEOTIDE SEQUENCE [LARGE SCALE GENOMIC DNA]</scope>
    <source>
        <tissue evidence="1">Whole gametophyte</tissue>
    </source>
</reference>
<evidence type="ECO:0000313" key="1">
    <source>
        <dbReference type="EMBL" id="OAE21060.1"/>
    </source>
</evidence>
<dbReference type="AlphaFoldDB" id="A0A176VJK6"/>
<dbReference type="EMBL" id="LVLJ01003531">
    <property type="protein sequence ID" value="OAE21060.1"/>
    <property type="molecule type" value="Genomic_DNA"/>
</dbReference>
<sequence length="213" mass="23928">MRLVFWLTDPHTSIKEGKGEIPAAAVQNHLSAHTLLRYTLFAFQEFAFTRHVDIYHGGLQDFKARMPSPLVEIFTVDGVPFWTFICWRLYIDPSSLKLVATRRTVRESPICMCSDMAGRQLCLKMGIHRPVSAVEAASEESGSIVLVQMQTAHSKTGPNAPHELCLICMRLSVSCRAQESLTSYQSTSQDGKTLLNHLLFEILKDRDEGACAW</sequence>
<accession>A0A176VJK6</accession>
<keyword evidence="2" id="KW-1185">Reference proteome</keyword>
<gene>
    <name evidence="1" type="ORF">AXG93_421s1100</name>
</gene>
<proteinExistence type="predicted"/>
<comment type="caution">
    <text evidence="1">The sequence shown here is derived from an EMBL/GenBank/DDBJ whole genome shotgun (WGS) entry which is preliminary data.</text>
</comment>
<evidence type="ECO:0000313" key="2">
    <source>
        <dbReference type="Proteomes" id="UP000077202"/>
    </source>
</evidence>
<name>A0A176VJK6_MARPO</name>
<protein>
    <submittedName>
        <fullName evidence="1">Uncharacterized protein</fullName>
    </submittedName>
</protein>
<organism evidence="1 2">
    <name type="scientific">Marchantia polymorpha subsp. ruderalis</name>
    <dbReference type="NCBI Taxonomy" id="1480154"/>
    <lineage>
        <taxon>Eukaryota</taxon>
        <taxon>Viridiplantae</taxon>
        <taxon>Streptophyta</taxon>
        <taxon>Embryophyta</taxon>
        <taxon>Marchantiophyta</taxon>
        <taxon>Marchantiopsida</taxon>
        <taxon>Marchantiidae</taxon>
        <taxon>Marchantiales</taxon>
        <taxon>Marchantiaceae</taxon>
        <taxon>Marchantia</taxon>
    </lineage>
</organism>
<dbReference type="Proteomes" id="UP000077202">
    <property type="component" value="Unassembled WGS sequence"/>
</dbReference>